<keyword evidence="7" id="KW-1185">Reference proteome</keyword>
<dbReference type="EMBL" id="JAPIUZ010000016">
    <property type="protein sequence ID" value="MCX2564802.1"/>
    <property type="molecule type" value="Genomic_DNA"/>
</dbReference>
<evidence type="ECO:0000256" key="2">
    <source>
        <dbReference type="ARBA" id="ARBA00023015"/>
    </source>
</evidence>
<evidence type="ECO:0000313" key="6">
    <source>
        <dbReference type="EMBL" id="MCX2564802.1"/>
    </source>
</evidence>
<evidence type="ECO:0000313" key="7">
    <source>
        <dbReference type="Proteomes" id="UP001301152"/>
    </source>
</evidence>
<dbReference type="InterPro" id="IPR050389">
    <property type="entry name" value="LysR-type_TF"/>
</dbReference>
<evidence type="ECO:0000256" key="3">
    <source>
        <dbReference type="ARBA" id="ARBA00023125"/>
    </source>
</evidence>
<organism evidence="6 7">
    <name type="scientific">Acetobacter thailandicus</name>
    <dbReference type="NCBI Taxonomy" id="1502842"/>
    <lineage>
        <taxon>Bacteria</taxon>
        <taxon>Pseudomonadati</taxon>
        <taxon>Pseudomonadota</taxon>
        <taxon>Alphaproteobacteria</taxon>
        <taxon>Acetobacterales</taxon>
        <taxon>Acetobacteraceae</taxon>
        <taxon>Acetobacter</taxon>
    </lineage>
</organism>
<name>A0ABT3QHN8_9PROT</name>
<dbReference type="SUPFAM" id="SSF46785">
    <property type="entry name" value="Winged helix' DNA-binding domain"/>
    <property type="match status" value="1"/>
</dbReference>
<dbReference type="PROSITE" id="PS50931">
    <property type="entry name" value="HTH_LYSR"/>
    <property type="match status" value="1"/>
</dbReference>
<gene>
    <name evidence="6" type="ORF">OQ497_12765</name>
</gene>
<dbReference type="PANTHER" id="PTHR30118">
    <property type="entry name" value="HTH-TYPE TRANSCRIPTIONAL REGULATOR LEUO-RELATED"/>
    <property type="match status" value="1"/>
</dbReference>
<dbReference type="InterPro" id="IPR036388">
    <property type="entry name" value="WH-like_DNA-bd_sf"/>
</dbReference>
<protein>
    <submittedName>
        <fullName evidence="6">LysR family transcriptional regulator</fullName>
    </submittedName>
</protein>
<dbReference type="CDD" id="cd08460">
    <property type="entry name" value="PBP2_DntR_like_1"/>
    <property type="match status" value="1"/>
</dbReference>
<proteinExistence type="inferred from homology"/>
<comment type="similarity">
    <text evidence="1">Belongs to the LysR transcriptional regulatory family.</text>
</comment>
<dbReference type="SUPFAM" id="SSF53850">
    <property type="entry name" value="Periplasmic binding protein-like II"/>
    <property type="match status" value="1"/>
</dbReference>
<dbReference type="Proteomes" id="UP001301152">
    <property type="component" value="Unassembled WGS sequence"/>
</dbReference>
<evidence type="ECO:0000256" key="1">
    <source>
        <dbReference type="ARBA" id="ARBA00009437"/>
    </source>
</evidence>
<dbReference type="Gene3D" id="3.40.190.10">
    <property type="entry name" value="Periplasmic binding protein-like II"/>
    <property type="match status" value="2"/>
</dbReference>
<dbReference type="Gene3D" id="1.10.10.10">
    <property type="entry name" value="Winged helix-like DNA-binding domain superfamily/Winged helix DNA-binding domain"/>
    <property type="match status" value="1"/>
</dbReference>
<evidence type="ECO:0000259" key="5">
    <source>
        <dbReference type="PROSITE" id="PS50931"/>
    </source>
</evidence>
<dbReference type="InterPro" id="IPR036390">
    <property type="entry name" value="WH_DNA-bd_sf"/>
</dbReference>
<accession>A0ABT3QHN8</accession>
<comment type="caution">
    <text evidence="6">The sequence shown here is derived from an EMBL/GenBank/DDBJ whole genome shotgun (WGS) entry which is preliminary data.</text>
</comment>
<dbReference type="Pfam" id="PF00126">
    <property type="entry name" value="HTH_1"/>
    <property type="match status" value="1"/>
</dbReference>
<reference evidence="6 7" key="1">
    <citation type="submission" date="2022-11" db="EMBL/GenBank/DDBJ databases">
        <title>Genome sequencing of Acetobacter type strain.</title>
        <authorList>
            <person name="Heo J."/>
            <person name="Lee D."/>
            <person name="Han B.-H."/>
            <person name="Hong S.-B."/>
            <person name="Kwon S.-W."/>
        </authorList>
    </citation>
    <scope>NUCLEOTIDE SEQUENCE [LARGE SCALE GENOMIC DNA]</scope>
    <source>
        <strain evidence="6 7">KACC 21253</strain>
    </source>
</reference>
<dbReference type="InterPro" id="IPR005119">
    <property type="entry name" value="LysR_subst-bd"/>
</dbReference>
<keyword evidence="4" id="KW-0804">Transcription</keyword>
<keyword evidence="3" id="KW-0238">DNA-binding</keyword>
<dbReference type="Pfam" id="PF03466">
    <property type="entry name" value="LysR_substrate"/>
    <property type="match status" value="1"/>
</dbReference>
<sequence>MENMDFNLLRALDVLLEEVSVTRAAYRLGLSISAMSRTLTRLRSATGDPLLVRAGRHLVPTPYALKIRENVHALTRDVRTILCPQQQEMNLKKLDRTFVLRANEGFLSVAAAPLVTAIMKGAPQVRLRFAPKPDKDALPLREGRIDLEIGVLGVSAPEIRTRLLFRDAFVGAARIGHSLFIDDDISVARYAACSHVAASRRGTFRGPVDDALEQLGYQRTVSVVVPGFPEALEIVRQSDLVTHVPRSCLAACSDSSAGIPGLRLFQLPVQTPEIAISAMWHPRFDADPAHQWLRDTVQAVCRQVFASCR</sequence>
<evidence type="ECO:0000256" key="4">
    <source>
        <dbReference type="ARBA" id="ARBA00023163"/>
    </source>
</evidence>
<feature type="domain" description="HTH lysR-type" evidence="5">
    <location>
        <begin position="4"/>
        <end position="61"/>
    </location>
</feature>
<dbReference type="InterPro" id="IPR000847">
    <property type="entry name" value="LysR_HTH_N"/>
</dbReference>
<keyword evidence="2" id="KW-0805">Transcription regulation</keyword>
<dbReference type="PANTHER" id="PTHR30118:SF15">
    <property type="entry name" value="TRANSCRIPTIONAL REGULATORY PROTEIN"/>
    <property type="match status" value="1"/>
</dbReference>